<keyword evidence="2" id="KW-0812">Transmembrane</keyword>
<dbReference type="EMBL" id="CP042997">
    <property type="protein sequence ID" value="QEH35657.1"/>
    <property type="molecule type" value="Genomic_DNA"/>
</dbReference>
<reference evidence="3 4" key="1">
    <citation type="submission" date="2019-08" db="EMBL/GenBank/DDBJ databases">
        <title>Deep-cultivation of Planctomycetes and their phenomic and genomic characterization uncovers novel biology.</title>
        <authorList>
            <person name="Wiegand S."/>
            <person name="Jogler M."/>
            <person name="Boedeker C."/>
            <person name="Pinto D."/>
            <person name="Vollmers J."/>
            <person name="Rivas-Marin E."/>
            <person name="Kohn T."/>
            <person name="Peeters S.H."/>
            <person name="Heuer A."/>
            <person name="Rast P."/>
            <person name="Oberbeckmann S."/>
            <person name="Bunk B."/>
            <person name="Jeske O."/>
            <person name="Meyerdierks A."/>
            <person name="Storesund J.E."/>
            <person name="Kallscheuer N."/>
            <person name="Luecker S."/>
            <person name="Lage O.M."/>
            <person name="Pohl T."/>
            <person name="Merkel B.J."/>
            <person name="Hornburger P."/>
            <person name="Mueller R.-W."/>
            <person name="Bruemmer F."/>
            <person name="Labrenz M."/>
            <person name="Spormann A.M."/>
            <person name="Op den Camp H."/>
            <person name="Overmann J."/>
            <person name="Amann R."/>
            <person name="Jetten M.S.M."/>
            <person name="Mascher T."/>
            <person name="Medema M.H."/>
            <person name="Devos D.P."/>
            <person name="Kaster A.-K."/>
            <person name="Ovreas L."/>
            <person name="Rohde M."/>
            <person name="Galperin M.Y."/>
            <person name="Jogler C."/>
        </authorList>
    </citation>
    <scope>NUCLEOTIDE SEQUENCE [LARGE SCALE GENOMIC DNA]</scope>
    <source>
        <strain evidence="3 4">OJF2</strain>
    </source>
</reference>
<evidence type="ECO:0000256" key="1">
    <source>
        <dbReference type="SAM" id="MobiDB-lite"/>
    </source>
</evidence>
<keyword evidence="2" id="KW-0472">Membrane</keyword>
<evidence type="ECO:0000313" key="4">
    <source>
        <dbReference type="Proteomes" id="UP000324233"/>
    </source>
</evidence>
<accession>A0A5B9W5R1</accession>
<dbReference type="Proteomes" id="UP000324233">
    <property type="component" value="Chromosome"/>
</dbReference>
<feature type="transmembrane region" description="Helical" evidence="2">
    <location>
        <begin position="232"/>
        <end position="251"/>
    </location>
</feature>
<name>A0A5B9W5R1_9BACT</name>
<protein>
    <submittedName>
        <fullName evidence="3">Uncharacterized protein</fullName>
    </submittedName>
</protein>
<organism evidence="3 4">
    <name type="scientific">Aquisphaera giovannonii</name>
    <dbReference type="NCBI Taxonomy" id="406548"/>
    <lineage>
        <taxon>Bacteria</taxon>
        <taxon>Pseudomonadati</taxon>
        <taxon>Planctomycetota</taxon>
        <taxon>Planctomycetia</taxon>
        <taxon>Isosphaerales</taxon>
        <taxon>Isosphaeraceae</taxon>
        <taxon>Aquisphaera</taxon>
    </lineage>
</organism>
<evidence type="ECO:0000256" key="2">
    <source>
        <dbReference type="SAM" id="Phobius"/>
    </source>
</evidence>
<feature type="region of interest" description="Disordered" evidence="1">
    <location>
        <begin position="256"/>
        <end position="302"/>
    </location>
</feature>
<gene>
    <name evidence="3" type="ORF">OJF2_42120</name>
</gene>
<feature type="compositionally biased region" description="Low complexity" evidence="1">
    <location>
        <begin position="271"/>
        <end position="280"/>
    </location>
</feature>
<feature type="compositionally biased region" description="Basic and acidic residues" evidence="1">
    <location>
        <begin position="288"/>
        <end position="302"/>
    </location>
</feature>
<dbReference type="KEGG" id="agv:OJF2_42120"/>
<evidence type="ECO:0000313" key="3">
    <source>
        <dbReference type="EMBL" id="QEH35657.1"/>
    </source>
</evidence>
<dbReference type="OrthoDB" id="266085at2"/>
<sequence>MPGTMRFEQAVYGSFPFWDRGYAVLARSAGCRPEWLDALRLAAQRYGERPAGIAEHRALFAMRLPRGPWMIVGVFPQGDDDRGRPGALAFHGLFVDPRSYAKAGADPFRFADSLRGDWAADDQDVALPAASMTIPAPIAAVAAPTGRAAAIAARIRRGGRVAVLADEPIDGLARAAWDLLPGRVRRRASLATWAFGDENRFDLVATPRLPGMIEGPELPPPPAGAPRPRRPAILGLAALLLAAAAVVAILARTRPGAGERAGAVPGPRSDAPSGPTAGPSAPTPPRPSPDEGRPSSPEEARRMAEALASLADRLDPDAGPPPDAGAAATMRRLAGRLRYRGPALGEAELAGLRGRHASPDAVNALRWHSLVLRFLDDRPLPEGFDREAPRRQLAVLAWSFHLEDDPGVAGALRRGTPEEVVHALGDALAIDVPLPRTSLSSELPALEEYRRFLGTLPRK</sequence>
<dbReference type="AlphaFoldDB" id="A0A5B9W5R1"/>
<proteinExistence type="predicted"/>
<keyword evidence="2" id="KW-1133">Transmembrane helix</keyword>
<dbReference type="RefSeq" id="WP_148595433.1">
    <property type="nucleotide sequence ID" value="NZ_CP042997.1"/>
</dbReference>
<keyword evidence="4" id="KW-1185">Reference proteome</keyword>